<dbReference type="PANTHER" id="PTHR43731">
    <property type="entry name" value="RHOMBOID PROTEASE"/>
    <property type="match status" value="1"/>
</dbReference>
<reference evidence="9" key="1">
    <citation type="submission" date="2016-09" db="EMBL/GenBank/DDBJ databases">
        <title>Complete Genome Sequence of Brevibacterium linens SMQ-1335.</title>
        <authorList>
            <person name="de Melo A.G."/>
            <person name="Labrie S.J."/>
            <person name="Dumaresq J."/>
            <person name="Roberts R.J."/>
            <person name="Tremblay D.M."/>
            <person name="Moineau S."/>
        </authorList>
    </citation>
    <scope>NUCLEOTIDE SEQUENCE [LARGE SCALE GENOMIC DNA]</scope>
    <source>
        <strain evidence="9">SMQ-1335</strain>
    </source>
</reference>
<accession>A0A1D7W2Z3</accession>
<dbReference type="EMBL" id="CP017150">
    <property type="protein sequence ID" value="AOP53018.1"/>
    <property type="molecule type" value="Genomic_DNA"/>
</dbReference>
<dbReference type="GO" id="GO:0004252">
    <property type="term" value="F:serine-type endopeptidase activity"/>
    <property type="evidence" value="ECO:0007669"/>
    <property type="project" value="InterPro"/>
</dbReference>
<dbReference type="AlphaFoldDB" id="A0A1D7W2Z3"/>
<dbReference type="PATRIC" id="fig|1703.10.peg.1342"/>
<dbReference type="Pfam" id="PF01694">
    <property type="entry name" value="Rhomboid"/>
    <property type="match status" value="1"/>
</dbReference>
<dbReference type="SUPFAM" id="SSF144091">
    <property type="entry name" value="Rhomboid-like"/>
    <property type="match status" value="1"/>
</dbReference>
<feature type="region of interest" description="Disordered" evidence="5">
    <location>
        <begin position="19"/>
        <end position="44"/>
    </location>
</feature>
<feature type="transmembrane region" description="Helical" evidence="6">
    <location>
        <begin position="214"/>
        <end position="234"/>
    </location>
</feature>
<evidence type="ECO:0000259" key="7">
    <source>
        <dbReference type="Pfam" id="PF01694"/>
    </source>
</evidence>
<dbReference type="eggNOG" id="COG0705">
    <property type="taxonomic scope" value="Bacteria"/>
</dbReference>
<dbReference type="InterPro" id="IPR035952">
    <property type="entry name" value="Rhomboid-like_sf"/>
</dbReference>
<dbReference type="RefSeq" id="WP_069599813.1">
    <property type="nucleotide sequence ID" value="NZ_CP017150.1"/>
</dbReference>
<evidence type="ECO:0000256" key="4">
    <source>
        <dbReference type="ARBA" id="ARBA00023136"/>
    </source>
</evidence>
<dbReference type="KEGG" id="blin:BLSMQ_1308"/>
<dbReference type="InterPro" id="IPR022764">
    <property type="entry name" value="Peptidase_S54_rhomboid_dom"/>
</dbReference>
<evidence type="ECO:0000313" key="9">
    <source>
        <dbReference type="Proteomes" id="UP000094793"/>
    </source>
</evidence>
<protein>
    <submittedName>
        <fullName evidence="8">GlpG protein (Membrane protein of glp regulon)</fullName>
    </submittedName>
</protein>
<feature type="compositionally biased region" description="Polar residues" evidence="5">
    <location>
        <begin position="20"/>
        <end position="37"/>
    </location>
</feature>
<feature type="domain" description="Peptidase S54 rhomboid" evidence="7">
    <location>
        <begin position="93"/>
        <end position="235"/>
    </location>
</feature>
<dbReference type="Proteomes" id="UP000094793">
    <property type="component" value="Chromosome"/>
</dbReference>
<dbReference type="OrthoDB" id="465874at2"/>
<dbReference type="PANTHER" id="PTHR43731:SF9">
    <property type="entry name" value="SLR1461 PROTEIN"/>
    <property type="match status" value="1"/>
</dbReference>
<name>A0A1D7W2Z3_BREAU</name>
<feature type="transmembrane region" description="Helical" evidence="6">
    <location>
        <begin position="155"/>
        <end position="174"/>
    </location>
</feature>
<evidence type="ECO:0000256" key="3">
    <source>
        <dbReference type="ARBA" id="ARBA00022989"/>
    </source>
</evidence>
<feature type="transmembrane region" description="Helical" evidence="6">
    <location>
        <begin position="54"/>
        <end position="73"/>
    </location>
</feature>
<evidence type="ECO:0000256" key="5">
    <source>
        <dbReference type="SAM" id="MobiDB-lite"/>
    </source>
</evidence>
<evidence type="ECO:0000256" key="1">
    <source>
        <dbReference type="ARBA" id="ARBA00004141"/>
    </source>
</evidence>
<dbReference type="Gene3D" id="1.20.1540.10">
    <property type="entry name" value="Rhomboid-like"/>
    <property type="match status" value="1"/>
</dbReference>
<gene>
    <name evidence="8" type="ORF">BLSMQ_1308</name>
</gene>
<evidence type="ECO:0000256" key="2">
    <source>
        <dbReference type="ARBA" id="ARBA00022692"/>
    </source>
</evidence>
<proteinExistence type="predicted"/>
<sequence length="250" mass="27114">MSSDQSPRFTSAESQFIFGNDSTASDSPRSGGHTQAGSPKVANLRTSVSRDHRLARFVPVIALLALMWVIEIIDTLLPADLDVLSLQSWNPLSLYGVVTSPLLHSGFGHLTANTFPFLILGLCIAIEGQRRFWLVTAITAVVSGLGAWLTTLPVGQHIVGASGIVFGFFGYLAVRTWFTDDILRKIVYFALGFFVFITFGASMIFGMLPQDNGISWQGHLFGFVGGVLAAWIIHRKRQGVTSGKAPTAQQ</sequence>
<comment type="subcellular location">
    <subcellularLocation>
        <location evidence="1">Membrane</location>
        <topology evidence="1">Multi-pass membrane protein</topology>
    </subcellularLocation>
</comment>
<feature type="transmembrane region" description="Helical" evidence="6">
    <location>
        <begin position="186"/>
        <end position="208"/>
    </location>
</feature>
<dbReference type="GO" id="GO:0016020">
    <property type="term" value="C:membrane"/>
    <property type="evidence" value="ECO:0007669"/>
    <property type="project" value="UniProtKB-SubCell"/>
</dbReference>
<feature type="transmembrane region" description="Helical" evidence="6">
    <location>
        <begin position="132"/>
        <end position="149"/>
    </location>
</feature>
<evidence type="ECO:0000256" key="6">
    <source>
        <dbReference type="SAM" id="Phobius"/>
    </source>
</evidence>
<keyword evidence="4 6" id="KW-0472">Membrane</keyword>
<feature type="transmembrane region" description="Helical" evidence="6">
    <location>
        <begin position="93"/>
        <end position="120"/>
    </location>
</feature>
<keyword evidence="3 6" id="KW-1133">Transmembrane helix</keyword>
<dbReference type="InterPro" id="IPR050925">
    <property type="entry name" value="Rhomboid_protease_S54"/>
</dbReference>
<organism evidence="8 9">
    <name type="scientific">Brevibacterium aurantiacum</name>
    <dbReference type="NCBI Taxonomy" id="273384"/>
    <lineage>
        <taxon>Bacteria</taxon>
        <taxon>Bacillati</taxon>
        <taxon>Actinomycetota</taxon>
        <taxon>Actinomycetes</taxon>
        <taxon>Micrococcales</taxon>
        <taxon>Brevibacteriaceae</taxon>
        <taxon>Brevibacterium</taxon>
    </lineage>
</organism>
<evidence type="ECO:0000313" key="8">
    <source>
        <dbReference type="EMBL" id="AOP53018.1"/>
    </source>
</evidence>
<keyword evidence="2 6" id="KW-0812">Transmembrane</keyword>